<evidence type="ECO:0000313" key="2">
    <source>
        <dbReference type="EMBL" id="KEP48250.1"/>
    </source>
</evidence>
<gene>
    <name evidence="2" type="ORF">V565_129680</name>
</gene>
<keyword evidence="3" id="KW-1185">Reference proteome</keyword>
<reference evidence="2 3" key="1">
    <citation type="submission" date="2013-12" db="EMBL/GenBank/DDBJ databases">
        <authorList>
            <person name="Cubeta M."/>
            <person name="Pakala S."/>
            <person name="Fedorova N."/>
            <person name="Thomas E."/>
            <person name="Dean R."/>
            <person name="Jabaji S."/>
            <person name="Neate S."/>
            <person name="Toda T."/>
            <person name="Tavantzis S."/>
            <person name="Vilgalys R."/>
            <person name="Bharathan N."/>
            <person name="Pakala S."/>
            <person name="Losada L.S."/>
            <person name="Zafar N."/>
            <person name="Nierman W."/>
        </authorList>
    </citation>
    <scope>NUCLEOTIDE SEQUENCE [LARGE SCALE GENOMIC DNA]</scope>
    <source>
        <strain evidence="2 3">123E</strain>
    </source>
</reference>
<feature type="compositionally biased region" description="Polar residues" evidence="1">
    <location>
        <begin position="38"/>
        <end position="47"/>
    </location>
</feature>
<proteinExistence type="predicted"/>
<accession>A0A074RSI7</accession>
<dbReference type="HOGENOM" id="CLU_2312942_0_0_1"/>
<name>A0A074RSI7_9AGAM</name>
<organism evidence="2 3">
    <name type="scientific">Rhizoctonia solani 123E</name>
    <dbReference type="NCBI Taxonomy" id="1423351"/>
    <lineage>
        <taxon>Eukaryota</taxon>
        <taxon>Fungi</taxon>
        <taxon>Dikarya</taxon>
        <taxon>Basidiomycota</taxon>
        <taxon>Agaricomycotina</taxon>
        <taxon>Agaricomycetes</taxon>
        <taxon>Cantharellales</taxon>
        <taxon>Ceratobasidiaceae</taxon>
        <taxon>Rhizoctonia</taxon>
    </lineage>
</organism>
<protein>
    <submittedName>
        <fullName evidence="2">Uncharacterized protein</fullName>
    </submittedName>
</protein>
<evidence type="ECO:0000256" key="1">
    <source>
        <dbReference type="SAM" id="MobiDB-lite"/>
    </source>
</evidence>
<feature type="non-terminal residue" evidence="2">
    <location>
        <position position="100"/>
    </location>
</feature>
<comment type="caution">
    <text evidence="2">The sequence shown here is derived from an EMBL/GenBank/DDBJ whole genome shotgun (WGS) entry which is preliminary data.</text>
</comment>
<evidence type="ECO:0000313" key="3">
    <source>
        <dbReference type="Proteomes" id="UP000027456"/>
    </source>
</evidence>
<dbReference type="Proteomes" id="UP000027456">
    <property type="component" value="Unassembled WGS sequence"/>
</dbReference>
<feature type="region of interest" description="Disordered" evidence="1">
    <location>
        <begin position="38"/>
        <end position="63"/>
    </location>
</feature>
<sequence>MNVHSQKDLPLIHNVVAYMHLLKLRLELMRGGVIINSEPTNAESGSASVPKPPQPLGRTTYLTTPPIDETKINKFNAPLQFWESEFNVGSVFRRMALDIL</sequence>
<dbReference type="AlphaFoldDB" id="A0A074RSI7"/>
<dbReference type="EMBL" id="AZST01000547">
    <property type="protein sequence ID" value="KEP48250.1"/>
    <property type="molecule type" value="Genomic_DNA"/>
</dbReference>